<gene>
    <name evidence="1" type="ORF">ACFSDX_04505</name>
</gene>
<evidence type="ECO:0008006" key="3">
    <source>
        <dbReference type="Google" id="ProtNLM"/>
    </source>
</evidence>
<sequence length="139" mass="16088">MLLEELRSPVGKLYLSIQQPENAQWIYADWMGYPTSNNVAAGAIAYLNWMQKQHLHAVLNDNRHLVGRWDSSLDWLEQVWVPHAVQCGIRYWAHLDNAEAMSAQSAAALRARIKGQFMMEMFSDQAEAEKWLRSHLAHR</sequence>
<proteinExistence type="predicted"/>
<accession>A0ABW4QQ12</accession>
<protein>
    <recommendedName>
        <fullName evidence="3">STAS/SEC14 domain-containing protein</fullName>
    </recommendedName>
</protein>
<comment type="caution">
    <text evidence="1">The sequence shown here is derived from an EMBL/GenBank/DDBJ whole genome shotgun (WGS) entry which is preliminary data.</text>
</comment>
<keyword evidence="2" id="KW-1185">Reference proteome</keyword>
<evidence type="ECO:0000313" key="1">
    <source>
        <dbReference type="EMBL" id="MFD1871673.1"/>
    </source>
</evidence>
<dbReference type="RefSeq" id="WP_382311987.1">
    <property type="nucleotide sequence ID" value="NZ_JBHUFD010000001.1"/>
</dbReference>
<dbReference type="Proteomes" id="UP001597197">
    <property type="component" value="Unassembled WGS sequence"/>
</dbReference>
<dbReference type="EMBL" id="JBHUFD010000001">
    <property type="protein sequence ID" value="MFD1871673.1"/>
    <property type="molecule type" value="Genomic_DNA"/>
</dbReference>
<reference evidence="2" key="1">
    <citation type="journal article" date="2019" name="Int. J. Syst. Evol. Microbiol.">
        <title>The Global Catalogue of Microorganisms (GCM) 10K type strain sequencing project: providing services to taxonomists for standard genome sequencing and annotation.</title>
        <authorList>
            <consortium name="The Broad Institute Genomics Platform"/>
            <consortium name="The Broad Institute Genome Sequencing Center for Infectious Disease"/>
            <person name="Wu L."/>
            <person name="Ma J."/>
        </authorList>
    </citation>
    <scope>NUCLEOTIDE SEQUENCE [LARGE SCALE GENOMIC DNA]</scope>
    <source>
        <strain evidence="2">CGMCC 1.15795</strain>
    </source>
</reference>
<evidence type="ECO:0000313" key="2">
    <source>
        <dbReference type="Proteomes" id="UP001597197"/>
    </source>
</evidence>
<name>A0ABW4QQ12_9BACT</name>
<organism evidence="1 2">
    <name type="scientific">Hymenobacter bucti</name>
    <dbReference type="NCBI Taxonomy" id="1844114"/>
    <lineage>
        <taxon>Bacteria</taxon>
        <taxon>Pseudomonadati</taxon>
        <taxon>Bacteroidota</taxon>
        <taxon>Cytophagia</taxon>
        <taxon>Cytophagales</taxon>
        <taxon>Hymenobacteraceae</taxon>
        <taxon>Hymenobacter</taxon>
    </lineage>
</organism>